<keyword evidence="4" id="KW-1185">Reference proteome</keyword>
<name>A0A8S9XEL2_APOLU</name>
<evidence type="ECO:0000313" key="3">
    <source>
        <dbReference type="EMBL" id="KAF6207427.1"/>
    </source>
</evidence>
<dbReference type="AlphaFoldDB" id="A0A8S9XEL2"/>
<keyword evidence="2" id="KW-0472">Membrane</keyword>
<reference evidence="3" key="1">
    <citation type="journal article" date="2021" name="Mol. Ecol. Resour.">
        <title>Apolygus lucorum genome provides insights into omnivorousness and mesophyll feeding.</title>
        <authorList>
            <person name="Liu Y."/>
            <person name="Liu H."/>
            <person name="Wang H."/>
            <person name="Huang T."/>
            <person name="Liu B."/>
            <person name="Yang B."/>
            <person name="Yin L."/>
            <person name="Li B."/>
            <person name="Zhang Y."/>
            <person name="Zhang S."/>
            <person name="Jiang F."/>
            <person name="Zhang X."/>
            <person name="Ren Y."/>
            <person name="Wang B."/>
            <person name="Wang S."/>
            <person name="Lu Y."/>
            <person name="Wu K."/>
            <person name="Fan W."/>
            <person name="Wang G."/>
        </authorList>
    </citation>
    <scope>NUCLEOTIDE SEQUENCE</scope>
    <source>
        <strain evidence="3">12Hb</strain>
    </source>
</reference>
<comment type="caution">
    <text evidence="3">The sequence shown here is derived from an EMBL/GenBank/DDBJ whole genome shotgun (WGS) entry which is preliminary data.</text>
</comment>
<feature type="region of interest" description="Disordered" evidence="1">
    <location>
        <begin position="31"/>
        <end position="61"/>
    </location>
</feature>
<sequence length="160" mass="17623">MECISLDNDKEDCCDAPSYLIQRRGAGKIRKGEGDVLTTSGSGSTEKVSTRISSEEDDEDEEVDGECGITTDLLTSSSCRLEHHKKETSATRRQIDVKNIPEKCFGCGIKLSEPCWCSGTPHNGVVISGSVNKKMLQWSALLVLIFLIVTLLRLYTRCFS</sequence>
<evidence type="ECO:0000313" key="4">
    <source>
        <dbReference type="Proteomes" id="UP000466442"/>
    </source>
</evidence>
<gene>
    <name evidence="3" type="ORF">GE061_018670</name>
</gene>
<dbReference type="Proteomes" id="UP000466442">
    <property type="component" value="Unassembled WGS sequence"/>
</dbReference>
<keyword evidence="2" id="KW-1133">Transmembrane helix</keyword>
<evidence type="ECO:0000256" key="2">
    <source>
        <dbReference type="SAM" id="Phobius"/>
    </source>
</evidence>
<accession>A0A8S9XEL2</accession>
<protein>
    <submittedName>
        <fullName evidence="3">Uncharacterized protein</fullName>
    </submittedName>
</protein>
<dbReference type="EMBL" id="WIXP02000008">
    <property type="protein sequence ID" value="KAF6207427.1"/>
    <property type="molecule type" value="Genomic_DNA"/>
</dbReference>
<feature type="compositionally biased region" description="Polar residues" evidence="1">
    <location>
        <begin position="37"/>
        <end position="52"/>
    </location>
</feature>
<evidence type="ECO:0000256" key="1">
    <source>
        <dbReference type="SAM" id="MobiDB-lite"/>
    </source>
</evidence>
<feature type="transmembrane region" description="Helical" evidence="2">
    <location>
        <begin position="135"/>
        <end position="155"/>
    </location>
</feature>
<proteinExistence type="predicted"/>
<keyword evidence="2" id="KW-0812">Transmembrane</keyword>
<organism evidence="3 4">
    <name type="scientific">Apolygus lucorum</name>
    <name type="common">Small green plant bug</name>
    <name type="synonym">Lygocoris lucorum</name>
    <dbReference type="NCBI Taxonomy" id="248454"/>
    <lineage>
        <taxon>Eukaryota</taxon>
        <taxon>Metazoa</taxon>
        <taxon>Ecdysozoa</taxon>
        <taxon>Arthropoda</taxon>
        <taxon>Hexapoda</taxon>
        <taxon>Insecta</taxon>
        <taxon>Pterygota</taxon>
        <taxon>Neoptera</taxon>
        <taxon>Paraneoptera</taxon>
        <taxon>Hemiptera</taxon>
        <taxon>Heteroptera</taxon>
        <taxon>Panheteroptera</taxon>
        <taxon>Cimicomorpha</taxon>
        <taxon>Miridae</taxon>
        <taxon>Mirini</taxon>
        <taxon>Apolygus</taxon>
    </lineage>
</organism>